<dbReference type="GO" id="GO:0007623">
    <property type="term" value="P:circadian rhythm"/>
    <property type="evidence" value="ECO:0007669"/>
    <property type="project" value="UniProtKB-ARBA"/>
</dbReference>
<dbReference type="InterPro" id="IPR038606">
    <property type="entry name" value="To_sf"/>
</dbReference>
<reference evidence="5" key="1">
    <citation type="submission" date="2022-01" db="EMBL/GenBank/DDBJ databases">
        <authorList>
            <person name="King R."/>
        </authorList>
    </citation>
    <scope>NUCLEOTIDE SEQUENCE</scope>
</reference>
<dbReference type="FunFam" id="3.15.10.30:FF:000001">
    <property type="entry name" value="Takeout-like protein 1"/>
    <property type="match status" value="1"/>
</dbReference>
<keyword evidence="6" id="KW-1185">Reference proteome</keyword>
<evidence type="ECO:0000313" key="6">
    <source>
        <dbReference type="Proteomes" id="UP001153737"/>
    </source>
</evidence>
<dbReference type="InterPro" id="IPR010562">
    <property type="entry name" value="Haemolymph_juvenile_hormone-bd"/>
</dbReference>
<dbReference type="Pfam" id="PF06585">
    <property type="entry name" value="JHBP"/>
    <property type="match status" value="1"/>
</dbReference>
<dbReference type="PANTHER" id="PTHR11008:SF32">
    <property type="entry name" value="CIRCADIAN CLOCK-CONTROLLED PROTEIN DAYWAKE-RELATED"/>
    <property type="match status" value="1"/>
</dbReference>
<evidence type="ECO:0000256" key="1">
    <source>
        <dbReference type="ARBA" id="ARBA00022729"/>
    </source>
</evidence>
<dbReference type="OrthoDB" id="8190514at2759"/>
<protein>
    <submittedName>
        <fullName evidence="5">Uncharacterized protein</fullName>
    </submittedName>
</protein>
<reference evidence="5" key="2">
    <citation type="submission" date="2022-10" db="EMBL/GenBank/DDBJ databases">
        <authorList>
            <consortium name="ENA_rothamsted_submissions"/>
            <consortium name="culmorum"/>
            <person name="King R."/>
        </authorList>
    </citation>
    <scope>NUCLEOTIDE SEQUENCE</scope>
</reference>
<evidence type="ECO:0000313" key="5">
    <source>
        <dbReference type="EMBL" id="CAH1159732.1"/>
    </source>
</evidence>
<dbReference type="SMART" id="SM00700">
    <property type="entry name" value="JHBP"/>
    <property type="match status" value="1"/>
</dbReference>
<feature type="signal peptide" evidence="4">
    <location>
        <begin position="1"/>
        <end position="19"/>
    </location>
</feature>
<evidence type="ECO:0000256" key="3">
    <source>
        <dbReference type="ARBA" id="ARBA00060902"/>
    </source>
</evidence>
<organism evidence="5 6">
    <name type="scientific">Phaedon cochleariae</name>
    <name type="common">Mustard beetle</name>
    <dbReference type="NCBI Taxonomy" id="80249"/>
    <lineage>
        <taxon>Eukaryota</taxon>
        <taxon>Metazoa</taxon>
        <taxon>Ecdysozoa</taxon>
        <taxon>Arthropoda</taxon>
        <taxon>Hexapoda</taxon>
        <taxon>Insecta</taxon>
        <taxon>Pterygota</taxon>
        <taxon>Neoptera</taxon>
        <taxon>Endopterygota</taxon>
        <taxon>Coleoptera</taxon>
        <taxon>Polyphaga</taxon>
        <taxon>Cucujiformia</taxon>
        <taxon>Chrysomeloidea</taxon>
        <taxon>Chrysomelidae</taxon>
        <taxon>Chrysomelinae</taxon>
        <taxon>Chrysomelini</taxon>
        <taxon>Phaedon</taxon>
    </lineage>
</organism>
<evidence type="ECO:0000256" key="2">
    <source>
        <dbReference type="ARBA" id="ARBA00023108"/>
    </source>
</evidence>
<proteinExistence type="inferred from homology"/>
<name>A0A9P0DNQ6_PHACE</name>
<dbReference type="EMBL" id="OU896709">
    <property type="protein sequence ID" value="CAH1159732.1"/>
    <property type="molecule type" value="Genomic_DNA"/>
</dbReference>
<keyword evidence="2" id="KW-0090">Biological rhythms</keyword>
<feature type="chain" id="PRO_5040465242" evidence="4">
    <location>
        <begin position="20"/>
        <end position="248"/>
    </location>
</feature>
<dbReference type="Gene3D" id="3.15.10.30">
    <property type="entry name" value="Haemolymph juvenile hormone binding protein"/>
    <property type="match status" value="1"/>
</dbReference>
<accession>A0A9P0DNQ6</accession>
<keyword evidence="1 4" id="KW-0732">Signal</keyword>
<evidence type="ECO:0000256" key="4">
    <source>
        <dbReference type="SAM" id="SignalP"/>
    </source>
</evidence>
<sequence length="248" mass="27808">MGVDILFKFVILIAVVVHGYEFPENFKRCETDDKNLDTCLASTIQNAFQLIGTSGITSLGLPSIDPLKVSSLEIGAGSSAVNLVQKYKNARVYGLTKTKVTSAHLDLDKKVLTFTLVHPEMRQEAEYSLNGKILVFPMYGSGDSVLLFKEPTFDHTITFKEHTKNGKRYFHVETYKLNIAIKGAKYDFENLFDGDKNLAESILKVVNENWDVIFGDVKSGVENAYATVFKSIARKFFNTIPVDEIFLK</sequence>
<comment type="similarity">
    <text evidence="3">Belongs to the TO family.</text>
</comment>
<gene>
    <name evidence="5" type="ORF">PHAECO_LOCUS7428</name>
</gene>
<dbReference type="GO" id="GO:0005615">
    <property type="term" value="C:extracellular space"/>
    <property type="evidence" value="ECO:0007669"/>
    <property type="project" value="TreeGrafter"/>
</dbReference>
<dbReference type="PANTHER" id="PTHR11008">
    <property type="entry name" value="PROTEIN TAKEOUT-LIKE PROTEIN"/>
    <property type="match status" value="1"/>
</dbReference>
<dbReference type="Proteomes" id="UP001153737">
    <property type="component" value="Chromosome 3"/>
</dbReference>
<dbReference type="AlphaFoldDB" id="A0A9P0DNQ6"/>